<reference evidence="2 3" key="1">
    <citation type="submission" date="2015-11" db="EMBL/GenBank/DDBJ databases">
        <title>Evidence for parallel genomic evolution in an endosymbiosis of termite gut flagellates.</title>
        <authorList>
            <person name="Zheng H."/>
        </authorList>
    </citation>
    <scope>NUCLEOTIDE SEQUENCE [LARGE SCALE GENOMIC DNA]</scope>
    <source>
        <strain evidence="2 3">CET450</strain>
    </source>
</reference>
<dbReference type="SUPFAM" id="SSF52317">
    <property type="entry name" value="Class I glutamine amidotransferase-like"/>
    <property type="match status" value="1"/>
</dbReference>
<sequence length="174" mass="18886">MLTEIIMNKAVFITAPEVFRDEEYYKPKKVLEEAYTEVITASVKTGKLRGRFGFKTTSTLLIQDINPNDFDAIVYIGGNGSIVFFDNHYALKLANDFFKQRKPTASICIAGVILANAGILKGTKATVFIDGKEALIKGGAVYTGNPLEIDGNIITANGPDAAEDFGKAVLKSLE</sequence>
<evidence type="ECO:0000259" key="1">
    <source>
        <dbReference type="Pfam" id="PF01965"/>
    </source>
</evidence>
<dbReference type="GO" id="GO:0005737">
    <property type="term" value="C:cytoplasm"/>
    <property type="evidence" value="ECO:0007669"/>
    <property type="project" value="TreeGrafter"/>
</dbReference>
<dbReference type="InterPro" id="IPR002818">
    <property type="entry name" value="DJ-1/PfpI"/>
</dbReference>
<dbReference type="InterPro" id="IPR050325">
    <property type="entry name" value="Prot/Nucl_acid_deglycase"/>
</dbReference>
<evidence type="ECO:0000313" key="2">
    <source>
        <dbReference type="EMBL" id="OEG69788.1"/>
    </source>
</evidence>
<protein>
    <recommendedName>
        <fullName evidence="1">DJ-1/PfpI domain-containing protein</fullName>
    </recommendedName>
</protein>
<proteinExistence type="predicted"/>
<keyword evidence="3" id="KW-1185">Reference proteome</keyword>
<dbReference type="AlphaFoldDB" id="A0A1E5IIG5"/>
<accession>A0A1E5IIG5</accession>
<dbReference type="Gene3D" id="3.40.50.880">
    <property type="match status" value="1"/>
</dbReference>
<evidence type="ECO:0000313" key="3">
    <source>
        <dbReference type="Proteomes" id="UP000095237"/>
    </source>
</evidence>
<dbReference type="PANTHER" id="PTHR48094:SF12">
    <property type="entry name" value="PARKINSON DISEASE PROTEIN 7 HOMOLOG"/>
    <property type="match status" value="1"/>
</dbReference>
<gene>
    <name evidence="2" type="ORF">ATZ36_07540</name>
</gene>
<dbReference type="PANTHER" id="PTHR48094">
    <property type="entry name" value="PROTEIN/NUCLEIC ACID DEGLYCASE DJ-1-RELATED"/>
    <property type="match status" value="1"/>
</dbReference>
<name>A0A1E5IIG5_ENDTX</name>
<dbReference type="Pfam" id="PF01965">
    <property type="entry name" value="DJ-1_PfpI"/>
    <property type="match status" value="1"/>
</dbReference>
<feature type="domain" description="DJ-1/PfpI" evidence="1">
    <location>
        <begin position="9"/>
        <end position="171"/>
    </location>
</feature>
<dbReference type="InterPro" id="IPR029062">
    <property type="entry name" value="Class_I_gatase-like"/>
</dbReference>
<comment type="caution">
    <text evidence="2">The sequence shown here is derived from an EMBL/GenBank/DDBJ whole genome shotgun (WGS) entry which is preliminary data.</text>
</comment>
<dbReference type="EMBL" id="LNVX01000563">
    <property type="protein sequence ID" value="OEG69788.1"/>
    <property type="molecule type" value="Genomic_DNA"/>
</dbReference>
<organism evidence="2 3">
    <name type="scientific">Endomicrobium trichonymphae</name>
    <dbReference type="NCBI Taxonomy" id="1408204"/>
    <lineage>
        <taxon>Bacteria</taxon>
        <taxon>Pseudomonadati</taxon>
        <taxon>Elusimicrobiota</taxon>
        <taxon>Endomicrobiia</taxon>
        <taxon>Endomicrobiales</taxon>
        <taxon>Endomicrobiaceae</taxon>
        <taxon>Candidatus Endomicrobiellum</taxon>
    </lineage>
</organism>
<dbReference type="Proteomes" id="UP000095237">
    <property type="component" value="Unassembled WGS sequence"/>
</dbReference>